<organism evidence="1 2">
    <name type="scientific">Portunus trituberculatus</name>
    <name type="common">Swimming crab</name>
    <name type="synonym">Neptunus trituberculatus</name>
    <dbReference type="NCBI Taxonomy" id="210409"/>
    <lineage>
        <taxon>Eukaryota</taxon>
        <taxon>Metazoa</taxon>
        <taxon>Ecdysozoa</taxon>
        <taxon>Arthropoda</taxon>
        <taxon>Crustacea</taxon>
        <taxon>Multicrustacea</taxon>
        <taxon>Malacostraca</taxon>
        <taxon>Eumalacostraca</taxon>
        <taxon>Eucarida</taxon>
        <taxon>Decapoda</taxon>
        <taxon>Pleocyemata</taxon>
        <taxon>Brachyura</taxon>
        <taxon>Eubrachyura</taxon>
        <taxon>Portunoidea</taxon>
        <taxon>Portunidae</taxon>
        <taxon>Portuninae</taxon>
        <taxon>Portunus</taxon>
    </lineage>
</organism>
<proteinExistence type="predicted"/>
<dbReference type="EMBL" id="VSRR010133780">
    <property type="protein sequence ID" value="MPD02923.1"/>
    <property type="molecule type" value="Genomic_DNA"/>
</dbReference>
<protein>
    <submittedName>
        <fullName evidence="1">Uncharacterized protein</fullName>
    </submittedName>
</protein>
<gene>
    <name evidence="1" type="ORF">E2C01_098532</name>
</gene>
<evidence type="ECO:0000313" key="1">
    <source>
        <dbReference type="EMBL" id="MPD02923.1"/>
    </source>
</evidence>
<dbReference type="Proteomes" id="UP000324222">
    <property type="component" value="Unassembled WGS sequence"/>
</dbReference>
<keyword evidence="2" id="KW-1185">Reference proteome</keyword>
<dbReference type="AlphaFoldDB" id="A0A5B7K380"/>
<comment type="caution">
    <text evidence="1">The sequence shown here is derived from an EMBL/GenBank/DDBJ whole genome shotgun (WGS) entry which is preliminary data.</text>
</comment>
<name>A0A5B7K380_PORTR</name>
<accession>A0A5B7K380</accession>
<evidence type="ECO:0000313" key="2">
    <source>
        <dbReference type="Proteomes" id="UP000324222"/>
    </source>
</evidence>
<reference evidence="1 2" key="1">
    <citation type="submission" date="2019-05" db="EMBL/GenBank/DDBJ databases">
        <title>Another draft genome of Portunus trituberculatus and its Hox gene families provides insights of decapod evolution.</title>
        <authorList>
            <person name="Jeong J.-H."/>
            <person name="Song I."/>
            <person name="Kim S."/>
            <person name="Choi T."/>
            <person name="Kim D."/>
            <person name="Ryu S."/>
            <person name="Kim W."/>
        </authorList>
    </citation>
    <scope>NUCLEOTIDE SEQUENCE [LARGE SCALE GENOMIC DNA]</scope>
    <source>
        <tissue evidence="1">Muscle</tissue>
    </source>
</reference>
<sequence length="129" mass="14430">MSDECKHVNIYCKSQSFYVKLTVSSKTEALNQDLKEGNERVTRESNTNWGIATCEPTLRQIPRTYMPGKRSGLTHTVSKLARPVRQAGLSLSLFCNDPEMGVKVESEVSGEMLEHHRVMESLSDAGQGR</sequence>